<protein>
    <submittedName>
        <fullName evidence="1">NAD-dependent protein deacetylase sirtuin-2</fullName>
    </submittedName>
</protein>
<organism evidence="1 2">
    <name type="scientific">Coemansia helicoidea</name>
    <dbReference type="NCBI Taxonomy" id="1286919"/>
    <lineage>
        <taxon>Eukaryota</taxon>
        <taxon>Fungi</taxon>
        <taxon>Fungi incertae sedis</taxon>
        <taxon>Zoopagomycota</taxon>
        <taxon>Kickxellomycotina</taxon>
        <taxon>Kickxellomycetes</taxon>
        <taxon>Kickxellales</taxon>
        <taxon>Kickxellaceae</taxon>
        <taxon>Coemansia</taxon>
    </lineage>
</organism>
<dbReference type="EMBL" id="JANBUN010001101">
    <property type="protein sequence ID" value="KAJ2799671.1"/>
    <property type="molecule type" value="Genomic_DNA"/>
</dbReference>
<evidence type="ECO:0000313" key="1">
    <source>
        <dbReference type="EMBL" id="KAJ2799671.1"/>
    </source>
</evidence>
<accession>A0ACC1L2L3</accession>
<proteinExistence type="predicted"/>
<reference evidence="1" key="1">
    <citation type="submission" date="2022-07" db="EMBL/GenBank/DDBJ databases">
        <title>Phylogenomic reconstructions and comparative analyses of Kickxellomycotina fungi.</title>
        <authorList>
            <person name="Reynolds N.K."/>
            <person name="Stajich J.E."/>
            <person name="Barry K."/>
            <person name="Grigoriev I.V."/>
            <person name="Crous P."/>
            <person name="Smith M.E."/>
        </authorList>
    </citation>
    <scope>NUCLEOTIDE SEQUENCE</scope>
    <source>
        <strain evidence="1">BCRC 34780</strain>
    </source>
</reference>
<feature type="non-terminal residue" evidence="1">
    <location>
        <position position="1"/>
    </location>
</feature>
<comment type="caution">
    <text evidence="1">The sequence shown here is derived from an EMBL/GenBank/DDBJ whole genome shotgun (WGS) entry which is preliminary data.</text>
</comment>
<evidence type="ECO:0000313" key="2">
    <source>
        <dbReference type="Proteomes" id="UP001140087"/>
    </source>
</evidence>
<sequence length="382" mass="40586">PTMGHESSVDDLARDLEEALRLDDKQADRAGDSAASGSDAESTHTAPSSPDSTPEPEGSPDTDSAAAGAPVTLTVHRPLLPAGVTSLLAGANSALDAIAERIQSGMAKRIIVMAGAGISTAAGIPDFRSPGSGLYANLQKYTLPYPEAIFTLDYFRKKPKPFYVLAKELYPGQFAPTASHFFVKLLAQRGLLLRHYTQNIDCLERAAGVESSLIVEAHGSFHQAHCIGSGCGKEFPQDWIRERIFSDQTPRCDRCSSLVKPDITFFGEGLPARFFDMIGGDFAACDMLTVMGTSLQVQPFASLVGDVGPSVPRLLINRERVGEGAGHPRGFDFDGRRGAGAVHRDALVLGDCDDACRLLADKLGWAEELAGLVAGAQAQTSL</sequence>
<dbReference type="Proteomes" id="UP001140087">
    <property type="component" value="Unassembled WGS sequence"/>
</dbReference>
<gene>
    <name evidence="1" type="primary">SIRT2</name>
    <name evidence="1" type="ORF">H4R21_003469</name>
</gene>
<keyword evidence="2" id="KW-1185">Reference proteome</keyword>
<name>A0ACC1L2L3_9FUNG</name>